<feature type="compositionally biased region" description="Basic and acidic residues" evidence="1">
    <location>
        <begin position="8"/>
        <end position="19"/>
    </location>
</feature>
<organism evidence="2 3">
    <name type="scientific">Mesorhizobium delmotii</name>
    <dbReference type="NCBI Taxonomy" id="1631247"/>
    <lineage>
        <taxon>Bacteria</taxon>
        <taxon>Pseudomonadati</taxon>
        <taxon>Pseudomonadota</taxon>
        <taxon>Alphaproteobacteria</taxon>
        <taxon>Hyphomicrobiales</taxon>
        <taxon>Phyllobacteriaceae</taxon>
        <taxon>Mesorhizobium</taxon>
    </lineage>
</organism>
<dbReference type="Proteomes" id="UP000245698">
    <property type="component" value="Unassembled WGS sequence"/>
</dbReference>
<keyword evidence="3" id="KW-1185">Reference proteome</keyword>
<protein>
    <recommendedName>
        <fullName evidence="4">GAF domain-containing protein</fullName>
    </recommendedName>
</protein>
<name>A0A2P9ALG0_9HYPH</name>
<proteinExistence type="predicted"/>
<evidence type="ECO:0008006" key="4">
    <source>
        <dbReference type="Google" id="ProtNLM"/>
    </source>
</evidence>
<reference evidence="3" key="1">
    <citation type="submission" date="2016-12" db="EMBL/GenBank/DDBJ databases">
        <authorList>
            <person name="Brunel B."/>
        </authorList>
    </citation>
    <scope>NUCLEOTIDE SEQUENCE [LARGE SCALE GENOMIC DNA]</scope>
</reference>
<dbReference type="RefSeq" id="WP_133254797.1">
    <property type="nucleotide sequence ID" value="NZ_FUIG01000029.1"/>
</dbReference>
<dbReference type="AlphaFoldDB" id="A0A2P9ALG0"/>
<dbReference type="EMBL" id="FUIG01000029">
    <property type="protein sequence ID" value="SJM31992.1"/>
    <property type="molecule type" value="Genomic_DNA"/>
</dbReference>
<sequence length="239" mass="26201">MTPAVHPFEPKQSKIEHPEPVPGASQLVALPFTAAIAGYLRSLGIADRTRVVLHRAVNREGGEYLQQLSAYSGIPYNSNAAGRMNAVTTGIMGKAFALQRIVRTRAYPTSDALLSDLKEDMKDIGDNRDIKTVALSYLAIPMRSPDESVAAILYADSFSFNAFADDDRLNCLVGMCDEFCLLLDNLTEQSLPGIRNYELTRGKAVEDSSTVYPRLQQVLEDHVTPKFAQLTSLNFEAGS</sequence>
<evidence type="ECO:0000313" key="2">
    <source>
        <dbReference type="EMBL" id="SJM31992.1"/>
    </source>
</evidence>
<gene>
    <name evidence="2" type="ORF">BQ8482_220163</name>
</gene>
<feature type="region of interest" description="Disordered" evidence="1">
    <location>
        <begin position="1"/>
        <end position="20"/>
    </location>
</feature>
<evidence type="ECO:0000313" key="3">
    <source>
        <dbReference type="Proteomes" id="UP000245698"/>
    </source>
</evidence>
<accession>A0A2P9ALG0</accession>
<evidence type="ECO:0000256" key="1">
    <source>
        <dbReference type="SAM" id="MobiDB-lite"/>
    </source>
</evidence>